<protein>
    <submittedName>
        <fullName evidence="1">Uncharacterized protein</fullName>
    </submittedName>
</protein>
<name>A0A7X1PSH2_9PSED</name>
<accession>A0A7X1PSH2</accession>
<dbReference type="AlphaFoldDB" id="A0A7X1PSH2"/>
<evidence type="ECO:0000313" key="1">
    <source>
        <dbReference type="EMBL" id="MQA56028.1"/>
    </source>
</evidence>
<gene>
    <name evidence="1" type="ORF">GDH07_22155</name>
</gene>
<organism evidence="1 2">
    <name type="scientific">Pseudomonas piscis</name>
    <dbReference type="NCBI Taxonomy" id="2614538"/>
    <lineage>
        <taxon>Bacteria</taxon>
        <taxon>Pseudomonadati</taxon>
        <taxon>Pseudomonadota</taxon>
        <taxon>Gammaproteobacteria</taxon>
        <taxon>Pseudomonadales</taxon>
        <taxon>Pseudomonadaceae</taxon>
        <taxon>Pseudomonas</taxon>
    </lineage>
</organism>
<reference evidence="1 2" key="1">
    <citation type="submission" date="2019-10" db="EMBL/GenBank/DDBJ databases">
        <title>Pseudomonas dajingensis sp. nov., isolated from the profound head ulcers of farmed Murray cod (Maccullochella peelii peelii).</title>
        <authorList>
            <person name="Liu Y."/>
        </authorList>
    </citation>
    <scope>NUCLEOTIDE SEQUENCE [LARGE SCALE GENOMIC DNA]</scope>
    <source>
        <strain evidence="1 2">MC042</strain>
    </source>
</reference>
<comment type="caution">
    <text evidence="1">The sequence shown here is derived from an EMBL/GenBank/DDBJ whole genome shotgun (WGS) entry which is preliminary data.</text>
</comment>
<dbReference type="Proteomes" id="UP000486534">
    <property type="component" value="Unassembled WGS sequence"/>
</dbReference>
<proteinExistence type="predicted"/>
<evidence type="ECO:0000313" key="2">
    <source>
        <dbReference type="Proteomes" id="UP000486534"/>
    </source>
</evidence>
<dbReference type="EMBL" id="WHUV01000004">
    <property type="protein sequence ID" value="MQA56028.1"/>
    <property type="molecule type" value="Genomic_DNA"/>
</dbReference>
<dbReference type="RefSeq" id="WP_343038332.1">
    <property type="nucleotide sequence ID" value="NZ_WHUV01000004.1"/>
</dbReference>
<sequence length="64" mass="7050">MQQVATIAQQYAAWQGRSIDTSDIPELDEAFFRQAELYLPGKKAVPLLPDAPVLGWLKSQGAGY</sequence>